<organism evidence="1 2">
    <name type="scientific">Ensete ventricosum</name>
    <name type="common">Abyssinian banana</name>
    <name type="synonym">Musa ensete</name>
    <dbReference type="NCBI Taxonomy" id="4639"/>
    <lineage>
        <taxon>Eukaryota</taxon>
        <taxon>Viridiplantae</taxon>
        <taxon>Streptophyta</taxon>
        <taxon>Embryophyta</taxon>
        <taxon>Tracheophyta</taxon>
        <taxon>Spermatophyta</taxon>
        <taxon>Magnoliopsida</taxon>
        <taxon>Liliopsida</taxon>
        <taxon>Zingiberales</taxon>
        <taxon>Musaceae</taxon>
        <taxon>Ensete</taxon>
    </lineage>
</organism>
<dbReference type="EMBL" id="JAQQAF010000006">
    <property type="protein sequence ID" value="KAJ8475943.1"/>
    <property type="molecule type" value="Genomic_DNA"/>
</dbReference>
<sequence length="124" mass="14319">MQRSHRQAKSTLTAFLLNDTVLIREPNRTEPENPVQKKRGSSVSFLRRRKNLPAGRVRVAEDAGPVTVDDLRLLAVAEDTSIGWLYFWTDRRRSRCGRQRVQMKQEAQECLAETSIRGRRVKLS</sequence>
<proteinExistence type="predicted"/>
<dbReference type="Proteomes" id="UP001222027">
    <property type="component" value="Unassembled WGS sequence"/>
</dbReference>
<keyword evidence="2" id="KW-1185">Reference proteome</keyword>
<accession>A0AAV8QIE1</accession>
<reference evidence="1 2" key="1">
    <citation type="submission" date="2022-12" db="EMBL/GenBank/DDBJ databases">
        <title>Chromosome-scale assembly of the Ensete ventricosum genome.</title>
        <authorList>
            <person name="Dussert Y."/>
            <person name="Stocks J."/>
            <person name="Wendawek A."/>
            <person name="Woldeyes F."/>
            <person name="Nichols R.A."/>
            <person name="Borrell J.S."/>
        </authorList>
    </citation>
    <scope>NUCLEOTIDE SEQUENCE [LARGE SCALE GENOMIC DNA]</scope>
    <source>
        <strain evidence="2">cv. Maze</strain>
        <tissue evidence="1">Seeds</tissue>
    </source>
</reference>
<evidence type="ECO:0000313" key="2">
    <source>
        <dbReference type="Proteomes" id="UP001222027"/>
    </source>
</evidence>
<evidence type="ECO:0000313" key="1">
    <source>
        <dbReference type="EMBL" id="KAJ8475943.1"/>
    </source>
</evidence>
<gene>
    <name evidence="1" type="ORF">OPV22_019670</name>
</gene>
<dbReference type="AlphaFoldDB" id="A0AAV8QIE1"/>
<name>A0AAV8QIE1_ENSVE</name>
<comment type="caution">
    <text evidence="1">The sequence shown here is derived from an EMBL/GenBank/DDBJ whole genome shotgun (WGS) entry which is preliminary data.</text>
</comment>
<protein>
    <submittedName>
        <fullName evidence="1">Uncharacterized protein</fullName>
    </submittedName>
</protein>